<keyword evidence="2" id="KW-1185">Reference proteome</keyword>
<gene>
    <name evidence="1" type="ORF">SAMN04487971_12813</name>
</gene>
<proteinExistence type="predicted"/>
<organism evidence="1 2">
    <name type="scientific">Paracoccus chinensis</name>
    <dbReference type="NCBI Taxonomy" id="525640"/>
    <lineage>
        <taxon>Bacteria</taxon>
        <taxon>Pseudomonadati</taxon>
        <taxon>Pseudomonadota</taxon>
        <taxon>Alphaproteobacteria</taxon>
        <taxon>Rhodobacterales</taxon>
        <taxon>Paracoccaceae</taxon>
        <taxon>Paracoccus</taxon>
    </lineage>
</organism>
<dbReference type="AlphaFoldDB" id="A0A1G9NB90"/>
<name>A0A1G9NB90_9RHOB</name>
<dbReference type="OrthoDB" id="8420011at2"/>
<protein>
    <submittedName>
        <fullName evidence="1">Uncharacterized protein</fullName>
    </submittedName>
</protein>
<dbReference type="STRING" id="525640.SAMN04487971_12813"/>
<dbReference type="Proteomes" id="UP000199555">
    <property type="component" value="Unassembled WGS sequence"/>
</dbReference>
<reference evidence="2" key="1">
    <citation type="submission" date="2016-10" db="EMBL/GenBank/DDBJ databases">
        <authorList>
            <person name="Varghese N."/>
            <person name="Submissions S."/>
        </authorList>
    </citation>
    <scope>NUCLEOTIDE SEQUENCE [LARGE SCALE GENOMIC DNA]</scope>
    <source>
        <strain evidence="2">CGMCC 1.7655</strain>
    </source>
</reference>
<dbReference type="EMBL" id="FNGE01000028">
    <property type="protein sequence ID" value="SDL83719.1"/>
    <property type="molecule type" value="Genomic_DNA"/>
</dbReference>
<sequence length="175" mass="19241">MIFNVCSIAEVEAALAIIEDNTAYACAVLRELPADPVQALACLKFDPIGSHPLERRPLNIVEQINQTFSYLVALKAARLLLEWHPDGEGFRLAPGAHAAVGGLDVESLAPGIVGAETFAAVRPENNRKLAGDLVKMAARPERFRYVFFMSPLFPRTERQAKLERDGVQVWSVAMQ</sequence>
<evidence type="ECO:0000313" key="1">
    <source>
        <dbReference type="EMBL" id="SDL83719.1"/>
    </source>
</evidence>
<dbReference type="RefSeq" id="WP_090757373.1">
    <property type="nucleotide sequence ID" value="NZ_FNGE01000028.1"/>
</dbReference>
<accession>A0A1G9NB90</accession>
<evidence type="ECO:0000313" key="2">
    <source>
        <dbReference type="Proteomes" id="UP000199555"/>
    </source>
</evidence>